<name>A0AAV0WTC0_9HEMI</name>
<accession>A0AAV0WTC0</accession>
<evidence type="ECO:0008006" key="3">
    <source>
        <dbReference type="Google" id="ProtNLM"/>
    </source>
</evidence>
<protein>
    <recommendedName>
        <fullName evidence="3">Transposase</fullName>
    </recommendedName>
</protein>
<gene>
    <name evidence="1" type="ORF">MEUPH1_LOCUS14335</name>
</gene>
<reference evidence="1 2" key="1">
    <citation type="submission" date="2023-01" db="EMBL/GenBank/DDBJ databases">
        <authorList>
            <person name="Whitehead M."/>
        </authorList>
    </citation>
    <scope>NUCLEOTIDE SEQUENCE [LARGE SCALE GENOMIC DNA]</scope>
</reference>
<comment type="caution">
    <text evidence="1">The sequence shown here is derived from an EMBL/GenBank/DDBJ whole genome shotgun (WGS) entry which is preliminary data.</text>
</comment>
<keyword evidence="2" id="KW-1185">Reference proteome</keyword>
<proteinExistence type="predicted"/>
<dbReference type="EMBL" id="CARXXK010000002">
    <property type="protein sequence ID" value="CAI6358866.1"/>
    <property type="molecule type" value="Genomic_DNA"/>
</dbReference>
<evidence type="ECO:0000313" key="2">
    <source>
        <dbReference type="Proteomes" id="UP001160148"/>
    </source>
</evidence>
<evidence type="ECO:0000313" key="1">
    <source>
        <dbReference type="EMBL" id="CAI6358866.1"/>
    </source>
</evidence>
<dbReference type="Proteomes" id="UP001160148">
    <property type="component" value="Unassembled WGS sequence"/>
</dbReference>
<dbReference type="AlphaFoldDB" id="A0AAV0WTC0"/>
<organism evidence="1 2">
    <name type="scientific">Macrosiphum euphorbiae</name>
    <name type="common">potato aphid</name>
    <dbReference type="NCBI Taxonomy" id="13131"/>
    <lineage>
        <taxon>Eukaryota</taxon>
        <taxon>Metazoa</taxon>
        <taxon>Ecdysozoa</taxon>
        <taxon>Arthropoda</taxon>
        <taxon>Hexapoda</taxon>
        <taxon>Insecta</taxon>
        <taxon>Pterygota</taxon>
        <taxon>Neoptera</taxon>
        <taxon>Paraneoptera</taxon>
        <taxon>Hemiptera</taxon>
        <taxon>Sternorrhyncha</taxon>
        <taxon>Aphidomorpha</taxon>
        <taxon>Aphidoidea</taxon>
        <taxon>Aphididae</taxon>
        <taxon>Macrosiphini</taxon>
        <taxon>Macrosiphum</taxon>
    </lineage>
</organism>
<sequence>MHYGLSKVSAMKLASDYAIANHNNVPESWIKNNATVKVWFCGFLKRNTQLSLRTHEAISLSRATSFNRKNVKDFFHNLREVSENYNFEPQNIYNCDETGCTTVQMFPKVVAGK</sequence>